<accession>A0A8T3AXM7</accession>
<keyword evidence="1" id="KW-1133">Transmembrane helix</keyword>
<evidence type="ECO:0000313" key="2">
    <source>
        <dbReference type="EMBL" id="KAI0500851.1"/>
    </source>
</evidence>
<keyword evidence="1" id="KW-0812">Transmembrane</keyword>
<feature type="transmembrane region" description="Helical" evidence="1">
    <location>
        <begin position="78"/>
        <end position="99"/>
    </location>
</feature>
<dbReference type="Proteomes" id="UP000829196">
    <property type="component" value="Unassembled WGS sequence"/>
</dbReference>
<organism evidence="2 3">
    <name type="scientific">Dendrobium nobile</name>
    <name type="common">Orchid</name>
    <dbReference type="NCBI Taxonomy" id="94219"/>
    <lineage>
        <taxon>Eukaryota</taxon>
        <taxon>Viridiplantae</taxon>
        <taxon>Streptophyta</taxon>
        <taxon>Embryophyta</taxon>
        <taxon>Tracheophyta</taxon>
        <taxon>Spermatophyta</taxon>
        <taxon>Magnoliopsida</taxon>
        <taxon>Liliopsida</taxon>
        <taxon>Asparagales</taxon>
        <taxon>Orchidaceae</taxon>
        <taxon>Epidendroideae</taxon>
        <taxon>Malaxideae</taxon>
        <taxon>Dendrobiinae</taxon>
        <taxon>Dendrobium</taxon>
    </lineage>
</organism>
<proteinExistence type="predicted"/>
<comment type="caution">
    <text evidence="2">The sequence shown here is derived from an EMBL/GenBank/DDBJ whole genome shotgun (WGS) entry which is preliminary data.</text>
</comment>
<evidence type="ECO:0000256" key="1">
    <source>
        <dbReference type="SAM" id="Phobius"/>
    </source>
</evidence>
<gene>
    <name evidence="2" type="ORF">KFK09_019069</name>
</gene>
<dbReference type="EMBL" id="JAGYWB010000013">
    <property type="protein sequence ID" value="KAI0500851.1"/>
    <property type="molecule type" value="Genomic_DNA"/>
</dbReference>
<keyword evidence="3" id="KW-1185">Reference proteome</keyword>
<protein>
    <submittedName>
        <fullName evidence="2">Uncharacterized protein</fullName>
    </submittedName>
</protein>
<reference evidence="2" key="1">
    <citation type="journal article" date="2022" name="Front. Genet.">
        <title>Chromosome-Scale Assembly of the Dendrobium nobile Genome Provides Insights Into the Molecular Mechanism of the Biosynthesis of the Medicinal Active Ingredient of Dendrobium.</title>
        <authorList>
            <person name="Xu Q."/>
            <person name="Niu S.-C."/>
            <person name="Li K.-L."/>
            <person name="Zheng P.-J."/>
            <person name="Zhang X.-J."/>
            <person name="Jia Y."/>
            <person name="Liu Y."/>
            <person name="Niu Y.-X."/>
            <person name="Yu L.-H."/>
            <person name="Chen D.-F."/>
            <person name="Zhang G.-Q."/>
        </authorList>
    </citation>
    <scope>NUCLEOTIDE SEQUENCE</scope>
    <source>
        <tissue evidence="2">Leaf</tissue>
    </source>
</reference>
<evidence type="ECO:0000313" key="3">
    <source>
        <dbReference type="Proteomes" id="UP000829196"/>
    </source>
</evidence>
<dbReference type="AlphaFoldDB" id="A0A8T3AXM7"/>
<name>A0A8T3AXM7_DENNO</name>
<sequence>MLRSSFSSSTFDAIICSYSVLDATYEPLSYNVISKIQTIQDCFPQIYSFGIRYRCNVNYAYANITKSAYIWYFERSTLSVPLFFCYFPYSIRVLFLIAFSTHCKKQFSALFS</sequence>
<keyword evidence="1" id="KW-0472">Membrane</keyword>